<dbReference type="AlphaFoldDB" id="X1ASA7"/>
<dbReference type="InterPro" id="IPR027417">
    <property type="entry name" value="P-loop_NTPase"/>
</dbReference>
<protein>
    <submittedName>
        <fullName evidence="4">Uncharacterized protein</fullName>
    </submittedName>
</protein>
<name>X1ASA7_9ZZZZ</name>
<reference evidence="4" key="1">
    <citation type="journal article" date="2014" name="Front. Microbiol.">
        <title>High frequency of phylogenetically diverse reductive dehalogenase-homologous genes in deep subseafloor sedimentary metagenomes.</title>
        <authorList>
            <person name="Kawai M."/>
            <person name="Futagami T."/>
            <person name="Toyoda A."/>
            <person name="Takaki Y."/>
            <person name="Nishi S."/>
            <person name="Hori S."/>
            <person name="Arai W."/>
            <person name="Tsubouchi T."/>
            <person name="Morono Y."/>
            <person name="Uchiyama I."/>
            <person name="Ito T."/>
            <person name="Fujiyama A."/>
            <person name="Inagaki F."/>
            <person name="Takami H."/>
        </authorList>
    </citation>
    <scope>NUCLEOTIDE SEQUENCE</scope>
    <source>
        <strain evidence="4">Expedition CK06-06</strain>
    </source>
</reference>
<dbReference type="GO" id="GO:0006412">
    <property type="term" value="P:translation"/>
    <property type="evidence" value="ECO:0007669"/>
    <property type="project" value="UniProtKB-KW"/>
</dbReference>
<keyword evidence="3" id="KW-0342">GTP-binding</keyword>
<dbReference type="PANTHER" id="PTHR43261">
    <property type="entry name" value="TRANSLATION ELONGATION FACTOR G-RELATED"/>
    <property type="match status" value="1"/>
</dbReference>
<evidence type="ECO:0000256" key="2">
    <source>
        <dbReference type="ARBA" id="ARBA00022917"/>
    </source>
</evidence>
<dbReference type="SUPFAM" id="SSF52540">
    <property type="entry name" value="P-loop containing nucleoside triphosphate hydrolases"/>
    <property type="match status" value="1"/>
</dbReference>
<evidence type="ECO:0000256" key="1">
    <source>
        <dbReference type="ARBA" id="ARBA00022741"/>
    </source>
</evidence>
<dbReference type="GO" id="GO:0005525">
    <property type="term" value="F:GTP binding"/>
    <property type="evidence" value="ECO:0007669"/>
    <property type="project" value="UniProtKB-KW"/>
</dbReference>
<keyword evidence="2" id="KW-0648">Protein biosynthesis</keyword>
<accession>X1ASA7</accession>
<comment type="caution">
    <text evidence="4">The sequence shown here is derived from an EMBL/GenBank/DDBJ whole genome shotgun (WGS) entry which is preliminary data.</text>
</comment>
<dbReference type="PANTHER" id="PTHR43261:SF1">
    <property type="entry name" value="RIBOSOME-RELEASING FACTOR 2, MITOCHONDRIAL"/>
    <property type="match status" value="1"/>
</dbReference>
<evidence type="ECO:0000256" key="3">
    <source>
        <dbReference type="ARBA" id="ARBA00023134"/>
    </source>
</evidence>
<proteinExistence type="predicted"/>
<organism evidence="4">
    <name type="scientific">marine sediment metagenome</name>
    <dbReference type="NCBI Taxonomy" id="412755"/>
    <lineage>
        <taxon>unclassified sequences</taxon>
        <taxon>metagenomes</taxon>
        <taxon>ecological metagenomes</taxon>
    </lineage>
</organism>
<keyword evidence="1" id="KW-0547">Nucleotide-binding</keyword>
<evidence type="ECO:0000313" key="4">
    <source>
        <dbReference type="EMBL" id="GAG72197.1"/>
    </source>
</evidence>
<dbReference type="GO" id="GO:0032790">
    <property type="term" value="P:ribosome disassembly"/>
    <property type="evidence" value="ECO:0007669"/>
    <property type="project" value="TreeGrafter"/>
</dbReference>
<sequence length="96" mass="11202">YTMDNLGVNYKEVSISEDMRELANEYHHKMIESLAELDEEIVEKYLEGEEIASNEIKSAIRRLTIKNEVVPVLCGSAYPESFLQHDKNLLRSYPFY</sequence>
<dbReference type="Gene3D" id="3.40.50.300">
    <property type="entry name" value="P-loop containing nucleotide triphosphate hydrolases"/>
    <property type="match status" value="1"/>
</dbReference>
<dbReference type="EMBL" id="BART01003116">
    <property type="protein sequence ID" value="GAG72197.1"/>
    <property type="molecule type" value="Genomic_DNA"/>
</dbReference>
<feature type="non-terminal residue" evidence="4">
    <location>
        <position position="1"/>
    </location>
</feature>
<gene>
    <name evidence="4" type="ORF">S01H4_08864</name>
</gene>